<dbReference type="SUPFAM" id="SSF56784">
    <property type="entry name" value="HAD-like"/>
    <property type="match status" value="1"/>
</dbReference>
<dbReference type="EMBL" id="JAMTCP010000007">
    <property type="protein sequence ID" value="MCP2258267.1"/>
    <property type="molecule type" value="Genomic_DNA"/>
</dbReference>
<dbReference type="InterPro" id="IPR006549">
    <property type="entry name" value="HAD-SF_hydro_IIIA"/>
</dbReference>
<evidence type="ECO:0000256" key="7">
    <source>
        <dbReference type="ARBA" id="ARBA00031828"/>
    </source>
</evidence>
<keyword evidence="10" id="KW-1185">Reference proteome</keyword>
<dbReference type="Gene3D" id="3.40.50.1000">
    <property type="entry name" value="HAD superfamily/HAD-like"/>
    <property type="match status" value="1"/>
</dbReference>
<feature type="region of interest" description="Disordered" evidence="8">
    <location>
        <begin position="181"/>
        <end position="223"/>
    </location>
</feature>
<name>A0ABT1HRX3_STRSD</name>
<dbReference type="InterPro" id="IPR036412">
    <property type="entry name" value="HAD-like_sf"/>
</dbReference>
<keyword evidence="4" id="KW-0479">Metal-binding</keyword>
<dbReference type="InterPro" id="IPR004446">
    <property type="entry name" value="Heptose_bisP_phosphatase"/>
</dbReference>
<evidence type="ECO:0000256" key="3">
    <source>
        <dbReference type="ARBA" id="ARBA00022490"/>
    </source>
</evidence>
<protein>
    <recommendedName>
        <fullName evidence="7">D,D-heptose 1,7-bisphosphate phosphatase</fullName>
    </recommendedName>
</protein>
<evidence type="ECO:0000256" key="8">
    <source>
        <dbReference type="SAM" id="MobiDB-lite"/>
    </source>
</evidence>
<feature type="compositionally biased region" description="Basic and acidic residues" evidence="8">
    <location>
        <begin position="187"/>
        <end position="198"/>
    </location>
</feature>
<proteinExistence type="inferred from homology"/>
<comment type="similarity">
    <text evidence="2">Belongs to the GmhB family.</text>
</comment>
<dbReference type="RefSeq" id="WP_253669196.1">
    <property type="nucleotide sequence ID" value="NZ_JAMTCP010000007.1"/>
</dbReference>
<evidence type="ECO:0000313" key="9">
    <source>
        <dbReference type="EMBL" id="MCP2258267.1"/>
    </source>
</evidence>
<organism evidence="9 10">
    <name type="scientific">Streptoalloteichus tenebrarius (strain ATCC 17920 / DSM 40477 / JCM 4838 / CBS 697.72 / NBRC 16177 / NCIMB 11028 / NRRL B-12390 / A12253. 1 / ISP 5477)</name>
    <name type="common">Streptomyces tenebrarius</name>
    <dbReference type="NCBI Taxonomy" id="1933"/>
    <lineage>
        <taxon>Bacteria</taxon>
        <taxon>Bacillati</taxon>
        <taxon>Actinomycetota</taxon>
        <taxon>Actinomycetes</taxon>
        <taxon>Pseudonocardiales</taxon>
        <taxon>Pseudonocardiaceae</taxon>
        <taxon>Streptoalloteichus</taxon>
    </lineage>
</organism>
<gene>
    <name evidence="9" type="ORF">LX15_001961</name>
</gene>
<dbReference type="PANTHER" id="PTHR42891:SF1">
    <property type="entry name" value="D-GLYCERO-BETA-D-MANNO-HEPTOSE-1,7-BISPHOSPHATE 7-PHOSPHATASE"/>
    <property type="match status" value="1"/>
</dbReference>
<evidence type="ECO:0000256" key="6">
    <source>
        <dbReference type="ARBA" id="ARBA00023277"/>
    </source>
</evidence>
<sequence>MDGLRAAFLDRDGTLNVKPPPGRYVTTPDGLALLPGAAAAVARLNQAGWVTVLVTNQRGVARGLMTEAALRAVHRRLLALLAAEGARLDALYSCVHQKESCGCRKPLPGLFLKAVADNPAIDLSRSVVIGDEETDVLAGKAAGTRAVRLAPPGTPSTADHLATNLPEAVNWLLTAGTARSPSYPGVRGDDVRLGEERNLPAGHPNVSGEPQDLCSADRLMDSS</sequence>
<evidence type="ECO:0000256" key="2">
    <source>
        <dbReference type="ARBA" id="ARBA00005628"/>
    </source>
</evidence>
<evidence type="ECO:0000256" key="1">
    <source>
        <dbReference type="ARBA" id="ARBA00004496"/>
    </source>
</evidence>
<dbReference type="Pfam" id="PF00702">
    <property type="entry name" value="Hydrolase"/>
    <property type="match status" value="1"/>
</dbReference>
<dbReference type="NCBIfam" id="TIGR01656">
    <property type="entry name" value="Histidinol-ppas"/>
    <property type="match status" value="1"/>
</dbReference>
<dbReference type="Proteomes" id="UP001205311">
    <property type="component" value="Unassembled WGS sequence"/>
</dbReference>
<keyword evidence="5" id="KW-0378">Hydrolase</keyword>
<keyword evidence="3" id="KW-0963">Cytoplasm</keyword>
<evidence type="ECO:0000256" key="5">
    <source>
        <dbReference type="ARBA" id="ARBA00022801"/>
    </source>
</evidence>
<dbReference type="InterPro" id="IPR023214">
    <property type="entry name" value="HAD_sf"/>
</dbReference>
<accession>A0ABT1HRX3</accession>
<dbReference type="NCBIfam" id="TIGR01662">
    <property type="entry name" value="HAD-SF-IIIA"/>
    <property type="match status" value="1"/>
</dbReference>
<evidence type="ECO:0000256" key="4">
    <source>
        <dbReference type="ARBA" id="ARBA00022723"/>
    </source>
</evidence>
<evidence type="ECO:0000313" key="10">
    <source>
        <dbReference type="Proteomes" id="UP001205311"/>
    </source>
</evidence>
<dbReference type="PANTHER" id="PTHR42891">
    <property type="entry name" value="D-GLYCERO-BETA-D-MANNO-HEPTOSE-1,7-BISPHOSPHATE 7-PHOSPHATASE"/>
    <property type="match status" value="1"/>
</dbReference>
<dbReference type="InterPro" id="IPR006543">
    <property type="entry name" value="Histidinol-phos"/>
</dbReference>
<comment type="caution">
    <text evidence="9">The sequence shown here is derived from an EMBL/GenBank/DDBJ whole genome shotgun (WGS) entry which is preliminary data.</text>
</comment>
<comment type="subcellular location">
    <subcellularLocation>
        <location evidence="1">Cytoplasm</location>
    </subcellularLocation>
</comment>
<reference evidence="9 10" key="1">
    <citation type="submission" date="2022-06" db="EMBL/GenBank/DDBJ databases">
        <title>Genomic Encyclopedia of Archaeal and Bacterial Type Strains, Phase II (KMG-II): from individual species to whole genera.</title>
        <authorList>
            <person name="Goeker M."/>
        </authorList>
    </citation>
    <scope>NUCLEOTIDE SEQUENCE [LARGE SCALE GENOMIC DNA]</scope>
    <source>
        <strain evidence="9 10">DSM 40477</strain>
    </source>
</reference>
<keyword evidence="6" id="KW-0119">Carbohydrate metabolism</keyword>